<dbReference type="HOGENOM" id="CLU_2938907_0_0_5"/>
<evidence type="ECO:0000313" key="1">
    <source>
        <dbReference type="EMBL" id="AEI94262.1"/>
    </source>
</evidence>
<sequence length="60" mass="6311">MPVTGIRFCKGASYAGRTWAFGSDTAGNVLEGNLLKPEAIRNASTRGSKLHQSTIADCLA</sequence>
<dbReference type="KEGG" id="rli:RLO149_c022890"/>
<accession>F7ZAR6</accession>
<dbReference type="EMBL" id="CP002623">
    <property type="protein sequence ID" value="AEI94262.1"/>
    <property type="molecule type" value="Genomic_DNA"/>
</dbReference>
<proteinExistence type="predicted"/>
<dbReference type="Proteomes" id="UP000001353">
    <property type="component" value="Chromosome"/>
</dbReference>
<name>F7ZAR6_ROSLO</name>
<gene>
    <name evidence="1" type="ordered locus">RLO149_c022890</name>
</gene>
<evidence type="ECO:0000313" key="2">
    <source>
        <dbReference type="Proteomes" id="UP000001353"/>
    </source>
</evidence>
<keyword evidence="2" id="KW-1185">Reference proteome</keyword>
<reference evidence="1 2" key="1">
    <citation type="journal article" date="2011" name="BMC Genomics">
        <title>Comparative genome analysis and genome-guided physiological analysis of Roseobacter litoralis.</title>
        <authorList>
            <person name="Kalhoefer D."/>
            <person name="Thole S."/>
            <person name="Voget S."/>
            <person name="Lehmann R."/>
            <person name="Liesegang H."/>
            <person name="Wollher A."/>
            <person name="Daniel R."/>
            <person name="Simon M."/>
            <person name="Brinkhoff T."/>
        </authorList>
    </citation>
    <scope>NUCLEOTIDE SEQUENCE [LARGE SCALE GENOMIC DNA]</scope>
    <source>
        <strain evidence="2">ATCC 49566 / DSM 6996 / JCM 21268 / NBRC 15278 / OCh 149</strain>
    </source>
</reference>
<organism evidence="1 2">
    <name type="scientific">Roseobacter litoralis (strain ATCC 49566 / DSM 6996 / JCM 21268 / NBRC 15278 / OCh 149)</name>
    <dbReference type="NCBI Taxonomy" id="391595"/>
    <lineage>
        <taxon>Bacteria</taxon>
        <taxon>Pseudomonadati</taxon>
        <taxon>Pseudomonadota</taxon>
        <taxon>Alphaproteobacteria</taxon>
        <taxon>Rhodobacterales</taxon>
        <taxon>Roseobacteraceae</taxon>
        <taxon>Roseobacter</taxon>
    </lineage>
</organism>
<dbReference type="AlphaFoldDB" id="F7ZAR6"/>
<protein>
    <submittedName>
        <fullName evidence="1">Uncharacterized protein</fullName>
    </submittedName>
</protein>